<accession>A0A8S3BXU7</accession>
<evidence type="ECO:0000313" key="2">
    <source>
        <dbReference type="EMBL" id="CAF4906051.1"/>
    </source>
</evidence>
<sequence>MGLLLSRLYDALSSFSNETPSRILMLGLDAA</sequence>
<dbReference type="EMBL" id="CAJOBI010192551">
    <property type="protein sequence ID" value="CAF4966065.1"/>
    <property type="molecule type" value="Genomic_DNA"/>
</dbReference>
<reference evidence="1" key="1">
    <citation type="submission" date="2021-02" db="EMBL/GenBank/DDBJ databases">
        <authorList>
            <person name="Nowell W R."/>
        </authorList>
    </citation>
    <scope>NUCLEOTIDE SEQUENCE</scope>
</reference>
<feature type="non-terminal residue" evidence="1">
    <location>
        <position position="31"/>
    </location>
</feature>
<name>A0A8S3BXU7_9BILA</name>
<evidence type="ECO:0000313" key="1">
    <source>
        <dbReference type="EMBL" id="CAF4871578.1"/>
    </source>
</evidence>
<dbReference type="Proteomes" id="UP000676336">
    <property type="component" value="Unassembled WGS sequence"/>
</dbReference>
<gene>
    <name evidence="1" type="ORF">GIL414_LOCUS50409</name>
    <name evidence="2" type="ORF">GIL414_LOCUS52080</name>
    <name evidence="3" type="ORF">SMN809_LOCUS54891</name>
</gene>
<evidence type="ECO:0000313" key="3">
    <source>
        <dbReference type="EMBL" id="CAF4966065.1"/>
    </source>
</evidence>
<protein>
    <submittedName>
        <fullName evidence="1">Uncharacterized protein</fullName>
    </submittedName>
</protein>
<dbReference type="AlphaFoldDB" id="A0A8S3BXU7"/>
<proteinExistence type="predicted"/>
<organism evidence="1 4">
    <name type="scientific">Rotaria magnacalcarata</name>
    <dbReference type="NCBI Taxonomy" id="392030"/>
    <lineage>
        <taxon>Eukaryota</taxon>
        <taxon>Metazoa</taxon>
        <taxon>Spiralia</taxon>
        <taxon>Gnathifera</taxon>
        <taxon>Rotifera</taxon>
        <taxon>Eurotatoria</taxon>
        <taxon>Bdelloidea</taxon>
        <taxon>Philodinida</taxon>
        <taxon>Philodinidae</taxon>
        <taxon>Rotaria</taxon>
    </lineage>
</organism>
<evidence type="ECO:0000313" key="4">
    <source>
        <dbReference type="Proteomes" id="UP000681720"/>
    </source>
</evidence>
<dbReference type="Proteomes" id="UP000681720">
    <property type="component" value="Unassembled WGS sequence"/>
</dbReference>
<dbReference type="EMBL" id="CAJOBJ010167935">
    <property type="protein sequence ID" value="CAF4871578.1"/>
    <property type="molecule type" value="Genomic_DNA"/>
</dbReference>
<comment type="caution">
    <text evidence="1">The sequence shown here is derived from an EMBL/GenBank/DDBJ whole genome shotgun (WGS) entry which is preliminary data.</text>
</comment>
<dbReference type="EMBL" id="CAJOBJ010177540">
    <property type="protein sequence ID" value="CAF4906051.1"/>
    <property type="molecule type" value="Genomic_DNA"/>
</dbReference>